<dbReference type="InterPro" id="IPR050613">
    <property type="entry name" value="Sec_Metabolite_Reg"/>
</dbReference>
<feature type="domain" description="Zn(2)-C6 fungal-type" evidence="5">
    <location>
        <begin position="5"/>
        <end position="35"/>
    </location>
</feature>
<dbReference type="SMART" id="SM00906">
    <property type="entry name" value="Fungal_trans"/>
    <property type="match status" value="1"/>
</dbReference>
<dbReference type="PROSITE" id="PS00463">
    <property type="entry name" value="ZN2_CY6_FUNGAL_1"/>
    <property type="match status" value="1"/>
</dbReference>
<dbReference type="GO" id="GO:0005634">
    <property type="term" value="C:nucleus"/>
    <property type="evidence" value="ECO:0007669"/>
    <property type="project" value="UniProtKB-SubCell"/>
</dbReference>
<comment type="caution">
    <text evidence="6">The sequence shown here is derived from an EMBL/GenBank/DDBJ whole genome shotgun (WGS) entry which is preliminary data.</text>
</comment>
<dbReference type="Proteomes" id="UP000309734">
    <property type="component" value="Unassembled WGS sequence"/>
</dbReference>
<dbReference type="Proteomes" id="UP000305064">
    <property type="component" value="Unassembled WGS sequence"/>
</dbReference>
<dbReference type="Pfam" id="PF00172">
    <property type="entry name" value="Zn_clus"/>
    <property type="match status" value="1"/>
</dbReference>
<dbReference type="PANTHER" id="PTHR31001:SF85">
    <property type="entry name" value="ZN(II)2CYS6 TRANSCRIPTION FACTOR (EUROFUNG)"/>
    <property type="match status" value="1"/>
</dbReference>
<dbReference type="GO" id="GO:0006351">
    <property type="term" value="P:DNA-templated transcription"/>
    <property type="evidence" value="ECO:0007669"/>
    <property type="project" value="InterPro"/>
</dbReference>
<dbReference type="InterPro" id="IPR007219">
    <property type="entry name" value="XnlR_reg_dom"/>
</dbReference>
<feature type="compositionally biased region" description="Basic and acidic residues" evidence="4">
    <location>
        <begin position="80"/>
        <end position="93"/>
    </location>
</feature>
<keyword evidence="3" id="KW-0539">Nucleus</keyword>
<organism evidence="6 8">
    <name type="scientific">Aureobasidium pullulans</name>
    <name type="common">Black yeast</name>
    <name type="synonym">Pullularia pullulans</name>
    <dbReference type="NCBI Taxonomy" id="5580"/>
    <lineage>
        <taxon>Eukaryota</taxon>
        <taxon>Fungi</taxon>
        <taxon>Dikarya</taxon>
        <taxon>Ascomycota</taxon>
        <taxon>Pezizomycotina</taxon>
        <taxon>Dothideomycetes</taxon>
        <taxon>Dothideomycetidae</taxon>
        <taxon>Dothideales</taxon>
        <taxon>Saccotheciaceae</taxon>
        <taxon>Aureobasidium</taxon>
    </lineage>
</organism>
<sequence>MSNQACEPCARRKVRCDKQQPCSNCKRRKQDQCTYPEAAPTDRVKRLESLVRSLGGDPNSDGSRTPKRARLGPSPVETQSNDRDAGASTESERGQPILVEQDGQSYYVEMRAWHSHLGLEVNQQNEVNHDVLMSRPLISRTKPDALQGLLRADYNINLALQHPSVQDANFLWDRFERNANPLIKIDFDWALKGLRANSTDIEGRTSLKDPEHTFLFCLYLMSIRLDHLLIAPQAASIERLSIRSLFSLMGLTIRNAEALGIHRDGAILRLNPVETESRRRLWWHLQHLDLALGVRCGTTPLTLMAGWDANVPLNVEDSDLNPDMTEAPAERKGLTSLSYCLWTYWIVSQQREFFSSNRGKLGISWASNKSLPHATKISLINTMEEGLNKKFLQYCDPIKPLDILVQLTSRALICTMRMFTLHPMSFSGDANITDEQRHAQLVEAAIKSLEYNIALNSRPEIQRFQWFINGYFQWHAFISVIVEVMQLKGSPEAQRIWDLLSDLYTYNKNLLELSEDRRKLHAAELITSAWKARQTADPSAYKPACVSILEPLLSDNRGDATKTQTEVVGQPLGPVMTDEDLNAMLDLEFQDIDWGFWAGME</sequence>
<dbReference type="InterPro" id="IPR001138">
    <property type="entry name" value="Zn2Cys6_DnaBD"/>
</dbReference>
<dbReference type="AlphaFoldDB" id="A0A4S9P1F4"/>
<dbReference type="GO" id="GO:0008270">
    <property type="term" value="F:zinc ion binding"/>
    <property type="evidence" value="ECO:0007669"/>
    <property type="project" value="InterPro"/>
</dbReference>
<evidence type="ECO:0000313" key="8">
    <source>
        <dbReference type="Proteomes" id="UP000305064"/>
    </source>
</evidence>
<dbReference type="GO" id="GO:0003677">
    <property type="term" value="F:DNA binding"/>
    <property type="evidence" value="ECO:0007669"/>
    <property type="project" value="InterPro"/>
</dbReference>
<evidence type="ECO:0000313" key="6">
    <source>
        <dbReference type="EMBL" id="THY75932.1"/>
    </source>
</evidence>
<dbReference type="PROSITE" id="PS50048">
    <property type="entry name" value="ZN2_CY6_FUNGAL_2"/>
    <property type="match status" value="1"/>
</dbReference>
<reference evidence="8 9" key="1">
    <citation type="submission" date="2018-10" db="EMBL/GenBank/DDBJ databases">
        <title>Fifty Aureobasidium pullulans genomes reveal a recombining polyextremotolerant generalist.</title>
        <authorList>
            <person name="Gostincar C."/>
            <person name="Turk M."/>
            <person name="Zajc J."/>
            <person name="Gunde-Cimerman N."/>
        </authorList>
    </citation>
    <scope>NUCLEOTIDE SEQUENCE [LARGE SCALE GENOMIC DNA]</scope>
    <source>
        <strain evidence="7 9">EXF-3519</strain>
        <strain evidence="6 8">EXF-4256</strain>
    </source>
</reference>
<evidence type="ECO:0000256" key="3">
    <source>
        <dbReference type="ARBA" id="ARBA00023242"/>
    </source>
</evidence>
<protein>
    <recommendedName>
        <fullName evidence="5">Zn(2)-C6 fungal-type domain-containing protein</fullName>
    </recommendedName>
</protein>
<proteinExistence type="predicted"/>
<dbReference type="PANTHER" id="PTHR31001">
    <property type="entry name" value="UNCHARACTERIZED TRANSCRIPTIONAL REGULATORY PROTEIN"/>
    <property type="match status" value="1"/>
</dbReference>
<dbReference type="Gene3D" id="4.10.240.10">
    <property type="entry name" value="Zn(2)-C6 fungal-type DNA-binding domain"/>
    <property type="match status" value="1"/>
</dbReference>
<name>A0A4S9P1F4_AURPU</name>
<dbReference type="InterPro" id="IPR036864">
    <property type="entry name" value="Zn2-C6_fun-type_DNA-bd_sf"/>
</dbReference>
<comment type="subcellular location">
    <subcellularLocation>
        <location evidence="1">Nucleus</location>
    </subcellularLocation>
</comment>
<feature type="region of interest" description="Disordered" evidence="4">
    <location>
        <begin position="49"/>
        <end position="98"/>
    </location>
</feature>
<dbReference type="EMBL" id="QZBJ01000018">
    <property type="protein sequence ID" value="THY75932.1"/>
    <property type="molecule type" value="Genomic_DNA"/>
</dbReference>
<accession>A0A4S9P1F4</accession>
<dbReference type="CDD" id="cd00067">
    <property type="entry name" value="GAL4"/>
    <property type="match status" value="1"/>
</dbReference>
<evidence type="ECO:0000256" key="1">
    <source>
        <dbReference type="ARBA" id="ARBA00004123"/>
    </source>
</evidence>
<dbReference type="SUPFAM" id="SSF57701">
    <property type="entry name" value="Zn2/Cys6 DNA-binding domain"/>
    <property type="match status" value="1"/>
</dbReference>
<evidence type="ECO:0000259" key="5">
    <source>
        <dbReference type="PROSITE" id="PS50048"/>
    </source>
</evidence>
<dbReference type="SMART" id="SM00066">
    <property type="entry name" value="GAL4"/>
    <property type="match status" value="1"/>
</dbReference>
<dbReference type="GO" id="GO:0000981">
    <property type="term" value="F:DNA-binding transcription factor activity, RNA polymerase II-specific"/>
    <property type="evidence" value="ECO:0007669"/>
    <property type="project" value="InterPro"/>
</dbReference>
<dbReference type="CDD" id="cd12148">
    <property type="entry name" value="fungal_TF_MHR"/>
    <property type="match status" value="1"/>
</dbReference>
<dbReference type="EMBL" id="QZBS01000275">
    <property type="protein sequence ID" value="THZ68849.1"/>
    <property type="molecule type" value="Genomic_DNA"/>
</dbReference>
<gene>
    <name evidence="7" type="ORF">D6C85_07190</name>
    <name evidence="6" type="ORF">D6C94_03506</name>
</gene>
<dbReference type="Pfam" id="PF04082">
    <property type="entry name" value="Fungal_trans"/>
    <property type="match status" value="1"/>
</dbReference>
<evidence type="ECO:0000313" key="9">
    <source>
        <dbReference type="Proteomes" id="UP000309734"/>
    </source>
</evidence>
<evidence type="ECO:0000313" key="7">
    <source>
        <dbReference type="EMBL" id="THZ68849.1"/>
    </source>
</evidence>
<evidence type="ECO:0000256" key="4">
    <source>
        <dbReference type="SAM" id="MobiDB-lite"/>
    </source>
</evidence>
<evidence type="ECO:0000256" key="2">
    <source>
        <dbReference type="ARBA" id="ARBA00022723"/>
    </source>
</evidence>
<keyword evidence="2" id="KW-0479">Metal-binding</keyword>